<protein>
    <submittedName>
        <fullName evidence="1">Uncharacterized protein</fullName>
    </submittedName>
</protein>
<keyword evidence="2" id="KW-1185">Reference proteome</keyword>
<sequence>MGLPPLISAQSSFSSKKMSPFPFTDAYRTTSTATLQVIERIFRLHIKAQAEVDYTRATRLKLITQFQYFSQRSSRSNAPTQKPNKSDYLLDSRISFRKEFQPSNRIDRCLSCLMVGRWVHRWVQTREQSGFSFCVLENDNITH</sequence>
<reference evidence="1 2" key="1">
    <citation type="journal article" date="2019" name="Sci. Rep.">
        <title>Orb-weaving spider Araneus ventricosus genome elucidates the spidroin gene catalogue.</title>
        <authorList>
            <person name="Kono N."/>
            <person name="Nakamura H."/>
            <person name="Ohtoshi R."/>
            <person name="Moran D.A.P."/>
            <person name="Shinohara A."/>
            <person name="Yoshida Y."/>
            <person name="Fujiwara M."/>
            <person name="Mori M."/>
            <person name="Tomita M."/>
            <person name="Arakawa K."/>
        </authorList>
    </citation>
    <scope>NUCLEOTIDE SEQUENCE [LARGE SCALE GENOMIC DNA]</scope>
</reference>
<comment type="caution">
    <text evidence="1">The sequence shown here is derived from an EMBL/GenBank/DDBJ whole genome shotgun (WGS) entry which is preliminary data.</text>
</comment>
<evidence type="ECO:0000313" key="1">
    <source>
        <dbReference type="EMBL" id="GBM27399.1"/>
    </source>
</evidence>
<name>A0A4Y2EGM7_ARAVE</name>
<dbReference type="AlphaFoldDB" id="A0A4Y2EGM7"/>
<dbReference type="Proteomes" id="UP000499080">
    <property type="component" value="Unassembled WGS sequence"/>
</dbReference>
<gene>
    <name evidence="1" type="ORF">AVEN_250429_1</name>
</gene>
<dbReference type="EMBL" id="BGPR01000584">
    <property type="protein sequence ID" value="GBM27399.1"/>
    <property type="molecule type" value="Genomic_DNA"/>
</dbReference>
<evidence type="ECO:0000313" key="2">
    <source>
        <dbReference type="Proteomes" id="UP000499080"/>
    </source>
</evidence>
<organism evidence="1 2">
    <name type="scientific">Araneus ventricosus</name>
    <name type="common">Orbweaver spider</name>
    <name type="synonym">Epeira ventricosa</name>
    <dbReference type="NCBI Taxonomy" id="182803"/>
    <lineage>
        <taxon>Eukaryota</taxon>
        <taxon>Metazoa</taxon>
        <taxon>Ecdysozoa</taxon>
        <taxon>Arthropoda</taxon>
        <taxon>Chelicerata</taxon>
        <taxon>Arachnida</taxon>
        <taxon>Araneae</taxon>
        <taxon>Araneomorphae</taxon>
        <taxon>Entelegynae</taxon>
        <taxon>Araneoidea</taxon>
        <taxon>Araneidae</taxon>
        <taxon>Araneus</taxon>
    </lineage>
</organism>
<proteinExistence type="predicted"/>
<accession>A0A4Y2EGM7</accession>